<protein>
    <submittedName>
        <fullName evidence="6">GFA family protein</fullName>
    </submittedName>
</protein>
<evidence type="ECO:0000259" key="5">
    <source>
        <dbReference type="PROSITE" id="PS51891"/>
    </source>
</evidence>
<evidence type="ECO:0000256" key="1">
    <source>
        <dbReference type="ARBA" id="ARBA00005495"/>
    </source>
</evidence>
<dbReference type="Pfam" id="PF04828">
    <property type="entry name" value="GFA"/>
    <property type="match status" value="1"/>
</dbReference>
<dbReference type="SUPFAM" id="SSF51316">
    <property type="entry name" value="Mss4-like"/>
    <property type="match status" value="1"/>
</dbReference>
<dbReference type="KEGG" id="alj:G8D99_05450"/>
<evidence type="ECO:0000256" key="3">
    <source>
        <dbReference type="ARBA" id="ARBA00022833"/>
    </source>
</evidence>
<evidence type="ECO:0000256" key="4">
    <source>
        <dbReference type="ARBA" id="ARBA00023239"/>
    </source>
</evidence>
<gene>
    <name evidence="6" type="ORF">G8D99_05450</name>
</gene>
<reference evidence="6 7" key="1">
    <citation type="submission" date="2020-03" db="EMBL/GenBank/DDBJ databases">
        <authorList>
            <person name="Zhu W."/>
        </authorList>
    </citation>
    <scope>NUCLEOTIDE SEQUENCE [LARGE SCALE GENOMIC DNA]</scope>
    <source>
        <strain evidence="6 7">185</strain>
    </source>
</reference>
<proteinExistence type="inferred from homology"/>
<accession>A0A6G8S2U2</accession>
<comment type="similarity">
    <text evidence="1">Belongs to the Gfa family.</text>
</comment>
<dbReference type="Proteomes" id="UP000501939">
    <property type="component" value="Chromosome"/>
</dbReference>
<sequence length="126" mass="14341">MIKGQCLCGAIHYAYHAEIKQSILCFCQDCRLAQGALFGWNSPIDQQAFEITQGKAFLKAYFHTPNKARVFCIQCGSPIYSYRLDLPNVLRLRLGSITEGEIPPPNQTFYSQYQPDFIQIINCLNN</sequence>
<dbReference type="Gene3D" id="3.90.1590.10">
    <property type="entry name" value="glutathione-dependent formaldehyde- activating enzyme (gfa)"/>
    <property type="match status" value="1"/>
</dbReference>
<organism evidence="6 7">
    <name type="scientific">Acinetobacter lanii</name>
    <dbReference type="NCBI Taxonomy" id="2715163"/>
    <lineage>
        <taxon>Bacteria</taxon>
        <taxon>Pseudomonadati</taxon>
        <taxon>Pseudomonadota</taxon>
        <taxon>Gammaproteobacteria</taxon>
        <taxon>Moraxellales</taxon>
        <taxon>Moraxellaceae</taxon>
        <taxon>Acinetobacter</taxon>
    </lineage>
</organism>
<keyword evidence="7" id="KW-1185">Reference proteome</keyword>
<dbReference type="GO" id="GO:0046872">
    <property type="term" value="F:metal ion binding"/>
    <property type="evidence" value="ECO:0007669"/>
    <property type="project" value="UniProtKB-KW"/>
</dbReference>
<dbReference type="RefSeq" id="WP_166323354.1">
    <property type="nucleotide sequence ID" value="NZ_CP049916.1"/>
</dbReference>
<evidence type="ECO:0000256" key="2">
    <source>
        <dbReference type="ARBA" id="ARBA00022723"/>
    </source>
</evidence>
<keyword evidence="3" id="KW-0862">Zinc</keyword>
<keyword evidence="2" id="KW-0479">Metal-binding</keyword>
<keyword evidence="4" id="KW-0456">Lyase</keyword>
<dbReference type="AlphaFoldDB" id="A0A6G8S2U2"/>
<feature type="domain" description="CENP-V/GFA" evidence="5">
    <location>
        <begin position="2"/>
        <end position="114"/>
    </location>
</feature>
<dbReference type="InterPro" id="IPR006913">
    <property type="entry name" value="CENP-V/GFA"/>
</dbReference>
<evidence type="ECO:0000313" key="7">
    <source>
        <dbReference type="Proteomes" id="UP000501939"/>
    </source>
</evidence>
<dbReference type="PANTHER" id="PTHR33337">
    <property type="entry name" value="GFA DOMAIN-CONTAINING PROTEIN"/>
    <property type="match status" value="1"/>
</dbReference>
<dbReference type="PROSITE" id="PS51891">
    <property type="entry name" value="CENP_V_GFA"/>
    <property type="match status" value="1"/>
</dbReference>
<dbReference type="InterPro" id="IPR011057">
    <property type="entry name" value="Mss4-like_sf"/>
</dbReference>
<name>A0A6G8S2U2_9GAMM</name>
<dbReference type="EMBL" id="CP049916">
    <property type="protein sequence ID" value="QIO08519.1"/>
    <property type="molecule type" value="Genomic_DNA"/>
</dbReference>
<evidence type="ECO:0000313" key="6">
    <source>
        <dbReference type="EMBL" id="QIO08519.1"/>
    </source>
</evidence>
<dbReference type="PANTHER" id="PTHR33337:SF40">
    <property type="entry name" value="CENP-V_GFA DOMAIN-CONTAINING PROTEIN-RELATED"/>
    <property type="match status" value="1"/>
</dbReference>
<dbReference type="GO" id="GO:0016846">
    <property type="term" value="F:carbon-sulfur lyase activity"/>
    <property type="evidence" value="ECO:0007669"/>
    <property type="project" value="InterPro"/>
</dbReference>